<keyword evidence="7" id="KW-0732">Signal</keyword>
<keyword evidence="4 6" id="KW-1133">Transmembrane helix</keyword>
<dbReference type="Pfam" id="PF13899">
    <property type="entry name" value="Thioredoxin_7"/>
    <property type="match status" value="1"/>
</dbReference>
<feature type="transmembrane region" description="Helical" evidence="6">
    <location>
        <begin position="351"/>
        <end position="376"/>
    </location>
</feature>
<dbReference type="InterPro" id="IPR036249">
    <property type="entry name" value="Thioredoxin-like_sf"/>
</dbReference>
<dbReference type="PANTHER" id="PTHR32234:SF0">
    <property type="entry name" value="THIOL:DISULFIDE INTERCHANGE PROTEIN DSBD"/>
    <property type="match status" value="1"/>
</dbReference>
<comment type="caution">
    <text evidence="9">The sequence shown here is derived from an EMBL/GenBank/DDBJ whole genome shotgun (WGS) entry which is preliminary data.</text>
</comment>
<feature type="signal peptide" evidence="7">
    <location>
        <begin position="1"/>
        <end position="18"/>
    </location>
</feature>
<feature type="transmembrane region" description="Helical" evidence="6">
    <location>
        <begin position="316"/>
        <end position="339"/>
    </location>
</feature>
<dbReference type="Proteomes" id="UP001143545">
    <property type="component" value="Unassembled WGS sequence"/>
</dbReference>
<dbReference type="GO" id="GO:0015035">
    <property type="term" value="F:protein-disulfide reductase activity"/>
    <property type="evidence" value="ECO:0007669"/>
    <property type="project" value="TreeGrafter"/>
</dbReference>
<evidence type="ECO:0000256" key="1">
    <source>
        <dbReference type="ARBA" id="ARBA00004141"/>
    </source>
</evidence>
<keyword evidence="3" id="KW-0201">Cytochrome c-type biogenesis</keyword>
<evidence type="ECO:0000313" key="10">
    <source>
        <dbReference type="Proteomes" id="UP001143545"/>
    </source>
</evidence>
<sequence>MRKLLVVLLLLTGISGFAQLGNQEMNEPVKWFYKVEKISDTDFNLIFKATIERDWHVYSQFTKEGGSLPMTIKFENLGTDYELVGIAEEGDTYTEYNDIFEVDETFFKDELFVKQRVHLLKGDIKAIYGKLDYQVCKLVCINGSEDFAFSLTGQKAEVKKKELTQHDIEEADKLEFVAKNTHYLEGAQKEKSYWEVFVLGFIGGFIALLTPCVFPIIPLTVSFFTKRNEKSSKGKANAFLYGFFIVLIYLLLSVPFHVIDSMNPDVLGNISTNAILNTAFFVIFLFFAFSFFGYYEITLPTSWSNKMDNASSVGGIVGIFFMAVTLAIVSFSCTGPILGSLLAGSLASDGGAMLLTVGMGAFGLALALPFAFFALFPNMLKSLPKSGGWMTTTKVVLGFLELAFALKFLSNADLVMHWGILKREIFVGIWVVIFVLLTLYIFGVYRFPHDGKGKISKGRIGLGIVTGVFAVYLALGLFGVNKLQMLSGFPPPSFYSIFKDKGEESDLTVFQDLDEGLAYAKEHDKLVMLDFTGWACVNCRKVEELIWTDPEVNKILKDRIVIISLYTDDRMKLPENEQFKYEYDNGSVKEIETVGDKWSTMRYINFKTTSQPYYMLMTTDFEYLNKPMQYEPLEAYLEWLKEGVTNSER</sequence>
<feature type="domain" description="Cytochrome C biogenesis protein transmembrane" evidence="8">
    <location>
        <begin position="197"/>
        <end position="410"/>
    </location>
</feature>
<evidence type="ECO:0000256" key="3">
    <source>
        <dbReference type="ARBA" id="ARBA00022748"/>
    </source>
</evidence>
<proteinExistence type="predicted"/>
<evidence type="ECO:0000256" key="2">
    <source>
        <dbReference type="ARBA" id="ARBA00022692"/>
    </source>
</evidence>
<name>A0A9W6B4D9_9FLAO</name>
<feature type="transmembrane region" description="Helical" evidence="6">
    <location>
        <begin position="426"/>
        <end position="448"/>
    </location>
</feature>
<dbReference type="Gene3D" id="3.40.30.10">
    <property type="entry name" value="Glutaredoxin"/>
    <property type="match status" value="1"/>
</dbReference>
<organism evidence="9 10">
    <name type="scientific">Neptunitalea chrysea</name>
    <dbReference type="NCBI Taxonomy" id="1647581"/>
    <lineage>
        <taxon>Bacteria</taxon>
        <taxon>Pseudomonadati</taxon>
        <taxon>Bacteroidota</taxon>
        <taxon>Flavobacteriia</taxon>
        <taxon>Flavobacteriales</taxon>
        <taxon>Flavobacteriaceae</taxon>
        <taxon>Neptunitalea</taxon>
    </lineage>
</organism>
<dbReference type="PANTHER" id="PTHR32234">
    <property type="entry name" value="THIOL:DISULFIDE INTERCHANGE PROTEIN DSBD"/>
    <property type="match status" value="1"/>
</dbReference>
<evidence type="ECO:0000256" key="7">
    <source>
        <dbReference type="SAM" id="SignalP"/>
    </source>
</evidence>
<comment type="subcellular location">
    <subcellularLocation>
        <location evidence="1">Membrane</location>
        <topology evidence="1">Multi-pass membrane protein</topology>
    </subcellularLocation>
</comment>
<protein>
    <submittedName>
        <fullName evidence="9">Thiol:disulfide interchange protein DsbD</fullName>
    </submittedName>
</protein>
<dbReference type="AlphaFoldDB" id="A0A9W6B4D9"/>
<feature type="chain" id="PRO_5040819402" evidence="7">
    <location>
        <begin position="19"/>
        <end position="649"/>
    </location>
</feature>
<evidence type="ECO:0000256" key="4">
    <source>
        <dbReference type="ARBA" id="ARBA00022989"/>
    </source>
</evidence>
<feature type="transmembrane region" description="Helical" evidence="6">
    <location>
        <begin position="238"/>
        <end position="259"/>
    </location>
</feature>
<feature type="transmembrane region" description="Helical" evidence="6">
    <location>
        <begin position="274"/>
        <end position="295"/>
    </location>
</feature>
<feature type="transmembrane region" description="Helical" evidence="6">
    <location>
        <begin position="460"/>
        <end position="480"/>
    </location>
</feature>
<dbReference type="GO" id="GO:0016020">
    <property type="term" value="C:membrane"/>
    <property type="evidence" value="ECO:0007669"/>
    <property type="project" value="UniProtKB-SubCell"/>
</dbReference>
<gene>
    <name evidence="9" type="primary">dsbD</name>
    <name evidence="9" type="ORF">NBRC110019_13840</name>
</gene>
<evidence type="ECO:0000259" key="8">
    <source>
        <dbReference type="Pfam" id="PF02683"/>
    </source>
</evidence>
<dbReference type="InterPro" id="IPR003834">
    <property type="entry name" value="Cyt_c_assmbl_TM_dom"/>
</dbReference>
<evidence type="ECO:0000313" key="9">
    <source>
        <dbReference type="EMBL" id="GLB52344.1"/>
    </source>
</evidence>
<dbReference type="GO" id="GO:0017004">
    <property type="term" value="P:cytochrome complex assembly"/>
    <property type="evidence" value="ECO:0007669"/>
    <property type="project" value="UniProtKB-KW"/>
</dbReference>
<dbReference type="EMBL" id="BRVP01000008">
    <property type="protein sequence ID" value="GLB52344.1"/>
    <property type="molecule type" value="Genomic_DNA"/>
</dbReference>
<feature type="transmembrane region" description="Helical" evidence="6">
    <location>
        <begin position="388"/>
        <end position="406"/>
    </location>
</feature>
<dbReference type="Pfam" id="PF02683">
    <property type="entry name" value="DsbD_TM"/>
    <property type="match status" value="1"/>
</dbReference>
<accession>A0A9W6B4D9</accession>
<keyword evidence="10" id="KW-1185">Reference proteome</keyword>
<keyword evidence="5 6" id="KW-0472">Membrane</keyword>
<keyword evidence="2 6" id="KW-0812">Transmembrane</keyword>
<dbReference type="GO" id="GO:0045454">
    <property type="term" value="P:cell redox homeostasis"/>
    <property type="evidence" value="ECO:0007669"/>
    <property type="project" value="TreeGrafter"/>
</dbReference>
<dbReference type="SUPFAM" id="SSF52833">
    <property type="entry name" value="Thioredoxin-like"/>
    <property type="match status" value="1"/>
</dbReference>
<evidence type="ECO:0000256" key="6">
    <source>
        <dbReference type="SAM" id="Phobius"/>
    </source>
</evidence>
<feature type="transmembrane region" description="Helical" evidence="6">
    <location>
        <begin position="193"/>
        <end position="217"/>
    </location>
</feature>
<evidence type="ECO:0000256" key="5">
    <source>
        <dbReference type="ARBA" id="ARBA00023136"/>
    </source>
</evidence>
<reference evidence="9" key="1">
    <citation type="submission" date="2022-07" db="EMBL/GenBank/DDBJ databases">
        <title>Taxonomy of Novel Oxalotrophic and Methylotrophic Bacteria.</title>
        <authorList>
            <person name="Sahin N."/>
            <person name="Tani A."/>
        </authorList>
    </citation>
    <scope>NUCLEOTIDE SEQUENCE</scope>
    <source>
        <strain evidence="9">AM327</strain>
    </source>
</reference>
<dbReference type="RefSeq" id="WP_281753576.1">
    <property type="nucleotide sequence ID" value="NZ_BRVP01000008.1"/>
</dbReference>